<proteinExistence type="predicted"/>
<organism evidence="1 2">
    <name type="scientific">Scortum barcoo</name>
    <name type="common">barcoo grunter</name>
    <dbReference type="NCBI Taxonomy" id="214431"/>
    <lineage>
        <taxon>Eukaryota</taxon>
        <taxon>Metazoa</taxon>
        <taxon>Chordata</taxon>
        <taxon>Craniata</taxon>
        <taxon>Vertebrata</taxon>
        <taxon>Euteleostomi</taxon>
        <taxon>Actinopterygii</taxon>
        <taxon>Neopterygii</taxon>
        <taxon>Teleostei</taxon>
        <taxon>Neoteleostei</taxon>
        <taxon>Acanthomorphata</taxon>
        <taxon>Eupercaria</taxon>
        <taxon>Centrarchiformes</taxon>
        <taxon>Terapontoidei</taxon>
        <taxon>Terapontidae</taxon>
        <taxon>Scortum</taxon>
    </lineage>
</organism>
<protein>
    <submittedName>
        <fullName evidence="1">Uncharacterized protein</fullName>
    </submittedName>
</protein>
<name>A0ACB8VRI0_9TELE</name>
<dbReference type="EMBL" id="CM041548">
    <property type="protein sequence ID" value="KAI3358075.1"/>
    <property type="molecule type" value="Genomic_DNA"/>
</dbReference>
<keyword evidence="2" id="KW-1185">Reference proteome</keyword>
<reference evidence="1" key="1">
    <citation type="submission" date="2022-04" db="EMBL/GenBank/DDBJ databases">
        <title>Jade perch genome.</title>
        <authorList>
            <person name="Chao B."/>
        </authorList>
    </citation>
    <scope>NUCLEOTIDE SEQUENCE</scope>
    <source>
        <strain evidence="1">CB-2022</strain>
    </source>
</reference>
<comment type="caution">
    <text evidence="1">The sequence shown here is derived from an EMBL/GenBank/DDBJ whole genome shotgun (WGS) entry which is preliminary data.</text>
</comment>
<dbReference type="Proteomes" id="UP000831701">
    <property type="component" value="Chromosome 18"/>
</dbReference>
<evidence type="ECO:0000313" key="2">
    <source>
        <dbReference type="Proteomes" id="UP000831701"/>
    </source>
</evidence>
<gene>
    <name evidence="1" type="ORF">L3Q82_003086</name>
</gene>
<accession>A0ACB8VRI0</accession>
<sequence>MSFLLRIEGGWAPLEIGHAPLGRCSHWEVSHREASPGGEASGRPRTRWRNYVSRLAWERLGVPPEELEEVSGRGDKDEHSARCVLVKLGQSEAAGSVGKDNDAVKLLEKSFRISGFVWNFLHMTWSILRDFKDSITAHWGTIKTKTFPKFPPEELYELFRRD</sequence>
<evidence type="ECO:0000313" key="1">
    <source>
        <dbReference type="EMBL" id="KAI3358075.1"/>
    </source>
</evidence>